<comment type="caution">
    <text evidence="2">The sequence shown here is derived from an EMBL/GenBank/DDBJ whole genome shotgun (WGS) entry which is preliminary data.</text>
</comment>
<dbReference type="EMBL" id="VJVV01000003">
    <property type="protein sequence ID" value="TRO82514.1"/>
    <property type="molecule type" value="Genomic_DNA"/>
</dbReference>
<keyword evidence="2" id="KW-0808">Transferase</keyword>
<dbReference type="OrthoDB" id="9775224at2"/>
<evidence type="ECO:0000313" key="2">
    <source>
        <dbReference type="EMBL" id="TRO82514.1"/>
    </source>
</evidence>
<dbReference type="GO" id="GO:0043751">
    <property type="term" value="F:polyphosphate:AMP phosphotransferase activity"/>
    <property type="evidence" value="ECO:0007669"/>
    <property type="project" value="InterPro"/>
</dbReference>
<feature type="domain" description="Polyphosphate kinase-2-related" evidence="1">
    <location>
        <begin position="270"/>
        <end position="493"/>
    </location>
</feature>
<name>A0A550JH20_9BACT</name>
<sequence>MFESAELGHAIDAERYNQELPRLRRELLEAQLELVEARRFAVIIIIAGMDGAGKGDTVNVLNEWMDPRHIQTHAPGEPTETDLARPPMWRYWRALPPKGKIGIFFDAIYSEAIRDRVYDRIGNSELDQALERGNRFEKMLVDEGALVLKFWLHLSEKRQKKRFDKLEKDPATSWRVNKDDWRNHKHYGKFRQVAERALRQTSSAEAPWTIIEGYDARYRELTLGEALLQALRQRLAVETVPPQPAVTVPPLVPRIDELNVLRALDLSLDLDKKDYEEQLAQWQGKLNKLSRKKGFGELSVVAVFEGNDAAGKGGSIRRVTGALDARRYQVVQVAAPTDEEDDHPYLWRFWRHLPERGKLVIFDRSWYGRVLVERVEGFCAETDWMRAYGEINDFEEQLIRNRTLVVKFWLAIDQDEQLRRFKAREEIPFKNFKITEDDWRNREKWPLYEEAVCDMVERTSTEIAPWTLVEANSKRYARVKVLKTLVERIEQALEKD</sequence>
<dbReference type="NCBIfam" id="TIGR03708">
    <property type="entry name" value="poly_P_AMP_trns"/>
    <property type="match status" value="1"/>
</dbReference>
<dbReference type="InterPro" id="IPR022489">
    <property type="entry name" value="PolyP_AMP_Tfrase"/>
</dbReference>
<organism evidence="2 3">
    <name type="scientific">Trichloromonas acetexigens</name>
    <dbReference type="NCBI Taxonomy" id="38815"/>
    <lineage>
        <taxon>Bacteria</taxon>
        <taxon>Pseudomonadati</taxon>
        <taxon>Thermodesulfobacteriota</taxon>
        <taxon>Desulfuromonadia</taxon>
        <taxon>Desulfuromonadales</taxon>
        <taxon>Trichloromonadaceae</taxon>
        <taxon>Trichloromonas</taxon>
    </lineage>
</organism>
<dbReference type="SUPFAM" id="SSF52540">
    <property type="entry name" value="P-loop containing nucleoside triphosphate hydrolases"/>
    <property type="match status" value="2"/>
</dbReference>
<dbReference type="AlphaFoldDB" id="A0A550JH20"/>
<feature type="domain" description="Polyphosphate kinase-2-related" evidence="1">
    <location>
        <begin position="11"/>
        <end position="233"/>
    </location>
</feature>
<keyword evidence="3" id="KW-1185">Reference proteome</keyword>
<evidence type="ECO:0000313" key="3">
    <source>
        <dbReference type="Proteomes" id="UP000317155"/>
    </source>
</evidence>
<dbReference type="PANTHER" id="PTHR34383">
    <property type="entry name" value="POLYPHOSPHATE:AMP PHOSPHOTRANSFERASE-RELATED"/>
    <property type="match status" value="1"/>
</dbReference>
<dbReference type="InterPro" id="IPR022488">
    <property type="entry name" value="PPK2-related"/>
</dbReference>
<evidence type="ECO:0000259" key="1">
    <source>
        <dbReference type="Pfam" id="PF03976"/>
    </source>
</evidence>
<proteinExistence type="predicted"/>
<dbReference type="GO" id="GO:0006797">
    <property type="term" value="P:polyphosphate metabolic process"/>
    <property type="evidence" value="ECO:0007669"/>
    <property type="project" value="InterPro"/>
</dbReference>
<dbReference type="Pfam" id="PF03976">
    <property type="entry name" value="PPK2"/>
    <property type="match status" value="2"/>
</dbReference>
<dbReference type="Gene3D" id="3.40.50.300">
    <property type="entry name" value="P-loop containing nucleotide triphosphate hydrolases"/>
    <property type="match status" value="2"/>
</dbReference>
<dbReference type="InterPro" id="IPR027417">
    <property type="entry name" value="P-loop_NTPase"/>
</dbReference>
<dbReference type="PANTHER" id="PTHR34383:SF3">
    <property type="entry name" value="POLYPHOSPHATE:AMP PHOSPHOTRANSFERASE"/>
    <property type="match status" value="1"/>
</dbReference>
<accession>A0A550JH20</accession>
<reference evidence="2 3" key="1">
    <citation type="submission" date="2019-07" db="EMBL/GenBank/DDBJ databases">
        <title>Insights of Desulfuromonas acetexigens electromicrobiology.</title>
        <authorList>
            <person name="Katuri K."/>
            <person name="Sapireddy V."/>
            <person name="Shaw D.R."/>
            <person name="Saikaly P."/>
        </authorList>
    </citation>
    <scope>NUCLEOTIDE SEQUENCE [LARGE SCALE GENOMIC DNA]</scope>
    <source>
        <strain evidence="2 3">2873</strain>
    </source>
</reference>
<dbReference type="Proteomes" id="UP000317155">
    <property type="component" value="Unassembled WGS sequence"/>
</dbReference>
<protein>
    <submittedName>
        <fullName evidence="2">Polyphosphate:AMP phosphotransferase</fullName>
    </submittedName>
</protein>
<dbReference type="RefSeq" id="WP_092056591.1">
    <property type="nucleotide sequence ID" value="NZ_FOJJ01000023.1"/>
</dbReference>
<gene>
    <name evidence="2" type="primary">pap</name>
    <name evidence="2" type="ORF">FL622_04800</name>
</gene>